<feature type="region of interest" description="Disordered" evidence="1">
    <location>
        <begin position="212"/>
        <end position="366"/>
    </location>
</feature>
<evidence type="ECO:0000313" key="2">
    <source>
        <dbReference type="EMBL" id="MBB1488630.1"/>
    </source>
</evidence>
<feature type="compositionally biased region" description="Low complexity" evidence="1">
    <location>
        <begin position="236"/>
        <end position="248"/>
    </location>
</feature>
<keyword evidence="2" id="KW-0547">Nucleotide-binding</keyword>
<accession>A0A839IVD8</accession>
<dbReference type="Proteomes" id="UP000565262">
    <property type="component" value="Unassembled WGS sequence"/>
</dbReference>
<dbReference type="InterPro" id="IPR027417">
    <property type="entry name" value="P-loop_NTPase"/>
</dbReference>
<dbReference type="InterPro" id="IPR051162">
    <property type="entry name" value="T4SS_component"/>
</dbReference>
<keyword evidence="3" id="KW-1185">Reference proteome</keyword>
<feature type="compositionally biased region" description="Polar residues" evidence="1">
    <location>
        <begin position="344"/>
        <end position="356"/>
    </location>
</feature>
<dbReference type="SUPFAM" id="SSF52540">
    <property type="entry name" value="P-loop containing nucleoside triphosphate hydrolases"/>
    <property type="match status" value="1"/>
</dbReference>
<dbReference type="RefSeq" id="WP_182810402.1">
    <property type="nucleotide sequence ID" value="NZ_JACJFM010000032.1"/>
</dbReference>
<keyword evidence="2" id="KW-0067">ATP-binding</keyword>
<evidence type="ECO:0000313" key="3">
    <source>
        <dbReference type="Proteomes" id="UP000565262"/>
    </source>
</evidence>
<dbReference type="PANTHER" id="PTHR30121:SF11">
    <property type="entry name" value="AAA+ ATPASE DOMAIN-CONTAINING PROTEIN"/>
    <property type="match status" value="1"/>
</dbReference>
<gene>
    <name evidence="2" type="ORF">H4O21_18650</name>
</gene>
<proteinExistence type="predicted"/>
<sequence>MGFSSIESSLELVKSEEDIALFWDIPEINTDQARPMIPADQLEYRFFRICEIGEDKAEGYRLAMSNVLSILNDSSVSLAYLLNGTPQCVELYIGVASREVAISHEASKLLKGALEGNFPGIQLQKAVNDSDFHQMMQRSVHLGMVQGVPSFNDHNQLSNQEDTQGIERLVNSLTGEYWQMLVVAESGSDSEIKDILNQTYDLSTRLSAFAKQSIQKSENETTSTSHTEAETKGDSRSWSNSDSASTTKSKNEGWNKTKNEGWNKTKNEGWNKTENEGWSNTKNKNAGTNNANSTSTSEGKSEAKTGGSSTGTSGGSSTSSSGGSSTSSSGGSSTGHSESTTKSVSDSKNWSSNISDTEGKNISLGSSLTQEHIDKSIEELQKHLSDQVIERFRLGRSKGMFRTAVYLSAPDNRSFQMLRESVRSIFQGSLPTATPLKVVELPRKSRKLGDLLQLHSVTLDQVMRREPLLVNSIPVCKAGHLDMATWLNTKELALYTGIPTKELPGIVLRKSVDFAVNTQLIKDKEQELNIGHIVHHGRLLKDSPLQINRLDLSKHAFVTGVTGAGKTTTNMQLLESAGLPFMVIEPAKTEYRALHERDLNVEYYLPGREDITPFRLNPFELVHPRQNLAGHISVLTSTLTTVYPMEAAMPQLVEEAIIEAYSEKGWDLSTGDNLYYDNPWDDSLQGCCWPTFSDMIAQLDSLIKSKGMGREFEEKYHGSLVARLTNLTRGVKGTMLNTRRSINFDALLDKRVVIELEELKSEQDKALFMGLIVTRLAECMKHRHTKDPSFQHLTLIEEAHRLLSRPEPGESDAKKMGVEMLANMLAEVRKYGEGLIIADQIPNKLIPDVLKNTHTKIVHRLFAADDRTAIGDAMSLNDEQKDFLPLLNAGETVVYCGGWHAPVRAQIEELTETDGKPLAEEALKVLGQEQTWQQREQLFPNLTATGLVTSAEQLASLQSIGNRLLRLAYRCAFALTKTKKDQDKLLISFQKTQDRFSTAMVRFNPKGDDSMVYQCLEGLLSDTVLQEVPDGVVAEVLTLLMSLDAENPSLSNEQRVCIREDFLALFN</sequence>
<comment type="caution">
    <text evidence="2">The sequence shown here is derived from an EMBL/GenBank/DDBJ whole genome shotgun (WGS) entry which is preliminary data.</text>
</comment>
<dbReference type="AlphaFoldDB" id="A0A839IVD8"/>
<dbReference type="GO" id="GO:0005524">
    <property type="term" value="F:ATP binding"/>
    <property type="evidence" value="ECO:0007669"/>
    <property type="project" value="UniProtKB-KW"/>
</dbReference>
<organism evidence="2 3">
    <name type="scientific">Oceanospirillum sediminis</name>
    <dbReference type="NCBI Taxonomy" id="2760088"/>
    <lineage>
        <taxon>Bacteria</taxon>
        <taxon>Pseudomonadati</taxon>
        <taxon>Pseudomonadota</taxon>
        <taxon>Gammaproteobacteria</taxon>
        <taxon>Oceanospirillales</taxon>
        <taxon>Oceanospirillaceae</taxon>
        <taxon>Oceanospirillum</taxon>
    </lineage>
</organism>
<feature type="compositionally biased region" description="Low complexity" evidence="1">
    <location>
        <begin position="315"/>
        <end position="343"/>
    </location>
</feature>
<dbReference type="PANTHER" id="PTHR30121">
    <property type="entry name" value="UNCHARACTERIZED PROTEIN YJGR-RELATED"/>
    <property type="match status" value="1"/>
</dbReference>
<protein>
    <submittedName>
        <fullName evidence="2">ATP-binding protein</fullName>
    </submittedName>
</protein>
<reference evidence="2 3" key="1">
    <citation type="submission" date="2020-08" db="EMBL/GenBank/DDBJ databases">
        <title>Oceanospirillum sp. nov. isolated from marine sediment.</title>
        <authorList>
            <person name="Ji X."/>
        </authorList>
    </citation>
    <scope>NUCLEOTIDE SEQUENCE [LARGE SCALE GENOMIC DNA]</scope>
    <source>
        <strain evidence="2 3">D5</strain>
    </source>
</reference>
<dbReference type="Gene3D" id="3.40.50.300">
    <property type="entry name" value="P-loop containing nucleotide triphosphate hydrolases"/>
    <property type="match status" value="2"/>
</dbReference>
<evidence type="ECO:0000256" key="1">
    <source>
        <dbReference type="SAM" id="MobiDB-lite"/>
    </source>
</evidence>
<feature type="compositionally biased region" description="Low complexity" evidence="1">
    <location>
        <begin position="279"/>
        <end position="307"/>
    </location>
</feature>
<feature type="compositionally biased region" description="Basic and acidic residues" evidence="1">
    <location>
        <begin position="249"/>
        <end position="275"/>
    </location>
</feature>
<dbReference type="EMBL" id="JACJFM010000032">
    <property type="protein sequence ID" value="MBB1488630.1"/>
    <property type="molecule type" value="Genomic_DNA"/>
</dbReference>
<name>A0A839IVD8_9GAMM</name>